<protein>
    <submittedName>
        <fullName evidence="2">Uncharacterized protein</fullName>
    </submittedName>
</protein>
<evidence type="ECO:0000313" key="2">
    <source>
        <dbReference type="EMBL" id="KAK7854389.1"/>
    </source>
</evidence>
<organism evidence="2 3">
    <name type="scientific">Quercus suber</name>
    <name type="common">Cork oak</name>
    <dbReference type="NCBI Taxonomy" id="58331"/>
    <lineage>
        <taxon>Eukaryota</taxon>
        <taxon>Viridiplantae</taxon>
        <taxon>Streptophyta</taxon>
        <taxon>Embryophyta</taxon>
        <taxon>Tracheophyta</taxon>
        <taxon>Spermatophyta</taxon>
        <taxon>Magnoliopsida</taxon>
        <taxon>eudicotyledons</taxon>
        <taxon>Gunneridae</taxon>
        <taxon>Pentapetalae</taxon>
        <taxon>rosids</taxon>
        <taxon>fabids</taxon>
        <taxon>Fagales</taxon>
        <taxon>Fagaceae</taxon>
        <taxon>Quercus</taxon>
    </lineage>
</organism>
<sequence length="120" mass="13477">MLQSAVPSSWLHFLVPILFLLISYGTEANNKNVTGVGIIIDVSTRNRKEEKTAMQIAAQNYNSNSTTHKLALYIRDSLRVTSAEKLDNSDRLKKAINSHSMSLPWRHPYAYGDKARTKGT</sequence>
<proteinExistence type="predicted"/>
<reference evidence="2 3" key="1">
    <citation type="journal article" date="2018" name="Sci. Data">
        <title>The draft genome sequence of cork oak.</title>
        <authorList>
            <person name="Ramos A.M."/>
            <person name="Usie A."/>
            <person name="Barbosa P."/>
            <person name="Barros P.M."/>
            <person name="Capote T."/>
            <person name="Chaves I."/>
            <person name="Simoes F."/>
            <person name="Abreu I."/>
            <person name="Carrasquinho I."/>
            <person name="Faro C."/>
            <person name="Guimaraes J.B."/>
            <person name="Mendonca D."/>
            <person name="Nobrega F."/>
            <person name="Rodrigues L."/>
            <person name="Saibo N.J.M."/>
            <person name="Varela M.C."/>
            <person name="Egas C."/>
            <person name="Matos J."/>
            <person name="Miguel C.M."/>
            <person name="Oliveira M.M."/>
            <person name="Ricardo C.P."/>
            <person name="Goncalves S."/>
        </authorList>
    </citation>
    <scope>NUCLEOTIDE SEQUENCE [LARGE SCALE GENOMIC DNA]</scope>
    <source>
        <strain evidence="3">cv. HL8</strain>
    </source>
</reference>
<gene>
    <name evidence="2" type="ORF">CFP56_032229</name>
</gene>
<name>A0AAW0LV02_QUESU</name>
<evidence type="ECO:0000256" key="1">
    <source>
        <dbReference type="SAM" id="SignalP"/>
    </source>
</evidence>
<comment type="caution">
    <text evidence="2">The sequence shown here is derived from an EMBL/GenBank/DDBJ whole genome shotgun (WGS) entry which is preliminary data.</text>
</comment>
<feature type="chain" id="PRO_5043508455" evidence="1">
    <location>
        <begin position="29"/>
        <end position="120"/>
    </location>
</feature>
<dbReference type="AlphaFoldDB" id="A0AAW0LV02"/>
<dbReference type="Proteomes" id="UP000237347">
    <property type="component" value="Unassembled WGS sequence"/>
</dbReference>
<keyword evidence="3" id="KW-1185">Reference proteome</keyword>
<feature type="signal peptide" evidence="1">
    <location>
        <begin position="1"/>
        <end position="28"/>
    </location>
</feature>
<accession>A0AAW0LV02</accession>
<evidence type="ECO:0000313" key="3">
    <source>
        <dbReference type="Proteomes" id="UP000237347"/>
    </source>
</evidence>
<keyword evidence="1" id="KW-0732">Signal</keyword>
<dbReference type="EMBL" id="PKMF04000055">
    <property type="protein sequence ID" value="KAK7854389.1"/>
    <property type="molecule type" value="Genomic_DNA"/>
</dbReference>